<feature type="compositionally biased region" description="Low complexity" evidence="2">
    <location>
        <begin position="25"/>
        <end position="47"/>
    </location>
</feature>
<organism evidence="4 5">
    <name type="scientific">Batrachochytrium dendrobatidis (strain JEL423)</name>
    <dbReference type="NCBI Taxonomy" id="403673"/>
    <lineage>
        <taxon>Eukaryota</taxon>
        <taxon>Fungi</taxon>
        <taxon>Fungi incertae sedis</taxon>
        <taxon>Chytridiomycota</taxon>
        <taxon>Chytridiomycota incertae sedis</taxon>
        <taxon>Chytridiomycetes</taxon>
        <taxon>Rhizophydiales</taxon>
        <taxon>Rhizophydiales incertae sedis</taxon>
        <taxon>Batrachochytrium</taxon>
    </lineage>
</organism>
<accession>A0A177WR91</accession>
<feature type="region of interest" description="Disordered" evidence="2">
    <location>
        <begin position="25"/>
        <end position="54"/>
    </location>
</feature>
<evidence type="ECO:0000256" key="3">
    <source>
        <dbReference type="SAM" id="SignalP"/>
    </source>
</evidence>
<evidence type="ECO:0000256" key="1">
    <source>
        <dbReference type="SAM" id="Coils"/>
    </source>
</evidence>
<evidence type="ECO:0000313" key="4">
    <source>
        <dbReference type="EMBL" id="OAJ42412.1"/>
    </source>
</evidence>
<sequence length="217" mass="25083">MKFSIAVLSSILAVCSVTVANPVDPSLTTTTSTEASTSTTSPSATSTDGPDYPSFPSPYDQYLNDCFPIDLEGIFLIKQYADGKNRYDKEKKKVDEKQSKIEEHEQLWQELNTEFINRREKVFQGIGVDNFISDQYDYQCRLFEQWANIDRLKKEMEKLHKKYTKVHEKWTKLQSELYDYLLEHDKTAVMTTDGTPDLNLYPGFMKCFSIFYNGSPQ</sequence>
<reference evidence="4 5" key="1">
    <citation type="submission" date="2006-10" db="EMBL/GenBank/DDBJ databases">
        <title>The Genome Sequence of Batrachochytrium dendrobatidis JEL423.</title>
        <authorList>
            <consortium name="The Broad Institute Genome Sequencing Platform"/>
            <person name="Birren B."/>
            <person name="Lander E."/>
            <person name="Galagan J."/>
            <person name="Cuomo C."/>
            <person name="Devon K."/>
            <person name="Jaffe D."/>
            <person name="Butler J."/>
            <person name="Alvarez P."/>
            <person name="Gnerre S."/>
            <person name="Grabherr M."/>
            <person name="Kleber M."/>
            <person name="Mauceli E."/>
            <person name="Brockman W."/>
            <person name="Young S."/>
            <person name="LaButti K."/>
            <person name="Sykes S."/>
            <person name="DeCaprio D."/>
            <person name="Crawford M."/>
            <person name="Koehrsen M."/>
            <person name="Engels R."/>
            <person name="Montgomery P."/>
            <person name="Pearson M."/>
            <person name="Howarth C."/>
            <person name="Larson L."/>
            <person name="White J."/>
            <person name="O'Leary S."/>
            <person name="Kodira C."/>
            <person name="Zeng Q."/>
            <person name="Yandava C."/>
            <person name="Alvarado L."/>
            <person name="Longcore J."/>
            <person name="James T."/>
        </authorList>
    </citation>
    <scope>NUCLEOTIDE SEQUENCE [LARGE SCALE GENOMIC DNA]</scope>
    <source>
        <strain evidence="4 5">JEL423</strain>
    </source>
</reference>
<feature type="coiled-coil region" evidence="1">
    <location>
        <begin position="87"/>
        <end position="114"/>
    </location>
</feature>
<feature type="chain" id="PRO_5008077800" evidence="3">
    <location>
        <begin position="21"/>
        <end position="217"/>
    </location>
</feature>
<dbReference type="EMBL" id="DS022307">
    <property type="protein sequence ID" value="OAJ42412.1"/>
    <property type="molecule type" value="Genomic_DNA"/>
</dbReference>
<dbReference type="VEuPathDB" id="FungiDB:BDEG_25863"/>
<keyword evidence="3" id="KW-0732">Signal</keyword>
<gene>
    <name evidence="4" type="ORF">BDEG_25863</name>
</gene>
<keyword evidence="1" id="KW-0175">Coiled coil</keyword>
<proteinExistence type="predicted"/>
<protein>
    <submittedName>
        <fullName evidence="4">Uncharacterized protein</fullName>
    </submittedName>
</protein>
<evidence type="ECO:0000256" key="2">
    <source>
        <dbReference type="SAM" id="MobiDB-lite"/>
    </source>
</evidence>
<dbReference type="AlphaFoldDB" id="A0A177WR91"/>
<dbReference type="Proteomes" id="UP000077115">
    <property type="component" value="Unassembled WGS sequence"/>
</dbReference>
<name>A0A177WR91_BATDL</name>
<reference evidence="4 5" key="2">
    <citation type="submission" date="2016-05" db="EMBL/GenBank/DDBJ databases">
        <title>Lineage-specific infection strategies underlie the spectrum of fungal disease in amphibians.</title>
        <authorList>
            <person name="Cuomo C.A."/>
            <person name="Farrer R.A."/>
            <person name="James T."/>
            <person name="Longcore J."/>
            <person name="Birren B."/>
        </authorList>
    </citation>
    <scope>NUCLEOTIDE SEQUENCE [LARGE SCALE GENOMIC DNA]</scope>
    <source>
        <strain evidence="4 5">JEL423</strain>
    </source>
</reference>
<evidence type="ECO:0000313" key="5">
    <source>
        <dbReference type="Proteomes" id="UP000077115"/>
    </source>
</evidence>
<feature type="signal peptide" evidence="3">
    <location>
        <begin position="1"/>
        <end position="20"/>
    </location>
</feature>